<sequence length="146" mass="16951">MENKLTKYAISRLIILNSIMLLLLIGNILDNQYIRISIIAIFIITSLATIVNYLYSKEYYPFFSFLSPNLKEIHNYEISIFNKGRHNKISTDILLLFFLIIFLIKNPSILSLNYSSLVNINLPLVFIIALINISEIIKLKKIKNLK</sequence>
<gene>
    <name evidence="2" type="ORF">KPL27_01565</name>
</gene>
<evidence type="ECO:0000313" key="2">
    <source>
        <dbReference type="EMBL" id="MBU3218799.1"/>
    </source>
</evidence>
<feature type="transmembrane region" description="Helical" evidence="1">
    <location>
        <begin position="93"/>
        <end position="114"/>
    </location>
</feature>
<proteinExistence type="predicted"/>
<keyword evidence="1" id="KW-1133">Transmembrane helix</keyword>
<keyword evidence="1" id="KW-0812">Transmembrane</keyword>
<evidence type="ECO:0000256" key="1">
    <source>
        <dbReference type="SAM" id="Phobius"/>
    </source>
</evidence>
<keyword evidence="3" id="KW-1185">Reference proteome</keyword>
<feature type="transmembrane region" description="Helical" evidence="1">
    <location>
        <begin position="34"/>
        <end position="55"/>
    </location>
</feature>
<feature type="transmembrane region" description="Helical" evidence="1">
    <location>
        <begin position="120"/>
        <end position="137"/>
    </location>
</feature>
<dbReference type="EMBL" id="JAHLDG010000002">
    <property type="protein sequence ID" value="MBU3218799.1"/>
    <property type="molecule type" value="Genomic_DNA"/>
</dbReference>
<organism evidence="2 3">
    <name type="scientific">Clostridium algidicarnis</name>
    <dbReference type="NCBI Taxonomy" id="37659"/>
    <lineage>
        <taxon>Bacteria</taxon>
        <taxon>Bacillati</taxon>
        <taxon>Bacillota</taxon>
        <taxon>Clostridia</taxon>
        <taxon>Eubacteriales</taxon>
        <taxon>Clostridiaceae</taxon>
        <taxon>Clostridium</taxon>
    </lineage>
</organism>
<name>A0ABS6BZY9_9CLOT</name>
<accession>A0ABS6BZY9</accession>
<dbReference type="RefSeq" id="WP_216131009.1">
    <property type="nucleotide sequence ID" value="NZ_JAHLDG010000002.1"/>
</dbReference>
<evidence type="ECO:0000313" key="3">
    <source>
        <dbReference type="Proteomes" id="UP000740830"/>
    </source>
</evidence>
<reference evidence="2 3" key="1">
    <citation type="submission" date="2021-06" db="EMBL/GenBank/DDBJ databases">
        <title>Clostridia strains as spoilage organisms.</title>
        <authorList>
            <person name="Wambui J."/>
            <person name="Stephan R."/>
            <person name="Stevens M.J.A."/>
        </authorList>
    </citation>
    <scope>NUCLEOTIDE SEQUENCE [LARGE SCALE GENOMIC DNA]</scope>
    <source>
        <strain evidence="2 3">CM013</strain>
    </source>
</reference>
<comment type="caution">
    <text evidence="2">The sequence shown here is derived from an EMBL/GenBank/DDBJ whole genome shotgun (WGS) entry which is preliminary data.</text>
</comment>
<protein>
    <submittedName>
        <fullName evidence="2">Uncharacterized protein</fullName>
    </submittedName>
</protein>
<keyword evidence="1" id="KW-0472">Membrane</keyword>
<dbReference type="Proteomes" id="UP000740830">
    <property type="component" value="Unassembled WGS sequence"/>
</dbReference>
<feature type="transmembrane region" description="Helical" evidence="1">
    <location>
        <begin position="9"/>
        <end position="28"/>
    </location>
</feature>